<reference evidence="1 2" key="1">
    <citation type="submission" date="2017-11" db="EMBL/GenBank/DDBJ databases">
        <title>De-novo sequencing of pomegranate (Punica granatum L.) genome.</title>
        <authorList>
            <person name="Akparov Z."/>
            <person name="Amiraslanov A."/>
            <person name="Hajiyeva S."/>
            <person name="Abbasov M."/>
            <person name="Kaur K."/>
            <person name="Hamwieh A."/>
            <person name="Solovyev V."/>
            <person name="Salamov A."/>
            <person name="Braich B."/>
            <person name="Kosarev P."/>
            <person name="Mahmoud A."/>
            <person name="Hajiyev E."/>
            <person name="Babayeva S."/>
            <person name="Izzatullayeva V."/>
            <person name="Mammadov A."/>
            <person name="Mammadov A."/>
            <person name="Sharifova S."/>
            <person name="Ojaghi J."/>
            <person name="Eynullazada K."/>
            <person name="Bayramov B."/>
            <person name="Abdulazimova A."/>
            <person name="Shahmuradov I."/>
        </authorList>
    </citation>
    <scope>NUCLEOTIDE SEQUENCE [LARGE SCALE GENOMIC DNA]</scope>
    <source>
        <strain evidence="2">cv. AG2017</strain>
        <tissue evidence="1">Leaf</tissue>
    </source>
</reference>
<sequence length="80" mass="8909">MASYHLEDDLGKCPVYEVGCMREQNSPEDELDESMAGITLIRLSGSKECTDVYEVYKPFSPNAVLPSILKLATNFFTAKT</sequence>
<evidence type="ECO:0000313" key="1">
    <source>
        <dbReference type="EMBL" id="PKI72113.1"/>
    </source>
</evidence>
<dbReference type="Proteomes" id="UP000233551">
    <property type="component" value="Unassembled WGS sequence"/>
</dbReference>
<protein>
    <submittedName>
        <fullName evidence="1">Uncharacterized protein</fullName>
    </submittedName>
</protein>
<organism evidence="1 2">
    <name type="scientific">Punica granatum</name>
    <name type="common">Pomegranate</name>
    <dbReference type="NCBI Taxonomy" id="22663"/>
    <lineage>
        <taxon>Eukaryota</taxon>
        <taxon>Viridiplantae</taxon>
        <taxon>Streptophyta</taxon>
        <taxon>Embryophyta</taxon>
        <taxon>Tracheophyta</taxon>
        <taxon>Spermatophyta</taxon>
        <taxon>Magnoliopsida</taxon>
        <taxon>eudicotyledons</taxon>
        <taxon>Gunneridae</taxon>
        <taxon>Pentapetalae</taxon>
        <taxon>rosids</taxon>
        <taxon>malvids</taxon>
        <taxon>Myrtales</taxon>
        <taxon>Lythraceae</taxon>
        <taxon>Punica</taxon>
    </lineage>
</organism>
<name>A0A2I0KUU0_PUNGR</name>
<dbReference type="AlphaFoldDB" id="A0A2I0KUU0"/>
<accession>A0A2I0KUU0</accession>
<comment type="caution">
    <text evidence="1">The sequence shown here is derived from an EMBL/GenBank/DDBJ whole genome shotgun (WGS) entry which is preliminary data.</text>
</comment>
<evidence type="ECO:0000313" key="2">
    <source>
        <dbReference type="Proteomes" id="UP000233551"/>
    </source>
</evidence>
<gene>
    <name evidence="1" type="ORF">CRG98_007500</name>
</gene>
<dbReference type="EMBL" id="PGOL01000340">
    <property type="protein sequence ID" value="PKI72113.1"/>
    <property type="molecule type" value="Genomic_DNA"/>
</dbReference>
<keyword evidence="2" id="KW-1185">Reference proteome</keyword>
<proteinExistence type="predicted"/>